<dbReference type="GO" id="GO:0009272">
    <property type="term" value="P:fungal-type cell wall biogenesis"/>
    <property type="evidence" value="ECO:0007669"/>
    <property type="project" value="TreeGrafter"/>
</dbReference>
<evidence type="ECO:0000313" key="11">
    <source>
        <dbReference type="EMBL" id="KLU91436.1"/>
    </source>
</evidence>
<proteinExistence type="inferred from homology"/>
<name>A0A0C4EBA9_MAGP6</name>
<protein>
    <recommendedName>
        <fullName evidence="3 8">Mannan endo-1,6-alpha-mannosidase</fullName>
        <ecNumber evidence="3 8">3.2.1.101</ecNumber>
    </recommendedName>
</protein>
<feature type="chain" id="PRO_5010907135" description="Mannan endo-1,6-alpha-mannosidase" evidence="10">
    <location>
        <begin position="28"/>
        <end position="481"/>
    </location>
</feature>
<keyword evidence="7 8" id="KW-0326">Glycosidase</keyword>
<dbReference type="EC" id="3.2.1.101" evidence="3 8"/>
<evidence type="ECO:0000256" key="1">
    <source>
        <dbReference type="ARBA" id="ARBA00001452"/>
    </source>
</evidence>
<evidence type="ECO:0000256" key="10">
    <source>
        <dbReference type="SAM" id="SignalP"/>
    </source>
</evidence>
<evidence type="ECO:0000256" key="2">
    <source>
        <dbReference type="ARBA" id="ARBA00009699"/>
    </source>
</evidence>
<dbReference type="eggNOG" id="ENOG502QSWP">
    <property type="taxonomic scope" value="Eukaryota"/>
</dbReference>
<dbReference type="PANTHER" id="PTHR12145">
    <property type="entry name" value="MANNAN ENDO-1,6-ALPHA-MANNOSIDASE DCW1"/>
    <property type="match status" value="1"/>
</dbReference>
<evidence type="ECO:0000256" key="9">
    <source>
        <dbReference type="SAM" id="MobiDB-lite"/>
    </source>
</evidence>
<keyword evidence="5 8" id="KW-0378">Hydrolase</keyword>
<evidence type="ECO:0000256" key="8">
    <source>
        <dbReference type="PIRNR" id="PIRNR016302"/>
    </source>
</evidence>
<reference evidence="11" key="3">
    <citation type="submission" date="2011-03" db="EMBL/GenBank/DDBJ databases">
        <title>Annotation of Magnaporthe poae ATCC 64411.</title>
        <authorList>
            <person name="Ma L.-J."/>
            <person name="Dead R."/>
            <person name="Young S.K."/>
            <person name="Zeng Q."/>
            <person name="Gargeya S."/>
            <person name="Fitzgerald M."/>
            <person name="Haas B."/>
            <person name="Abouelleil A."/>
            <person name="Alvarado L."/>
            <person name="Arachchi H.M."/>
            <person name="Berlin A."/>
            <person name="Brown A."/>
            <person name="Chapman S.B."/>
            <person name="Chen Z."/>
            <person name="Dunbar C."/>
            <person name="Freedman E."/>
            <person name="Gearin G."/>
            <person name="Gellesch M."/>
            <person name="Goldberg J."/>
            <person name="Griggs A."/>
            <person name="Gujja S."/>
            <person name="Heiman D."/>
            <person name="Howarth C."/>
            <person name="Larson L."/>
            <person name="Lui A."/>
            <person name="MacDonald P.J.P."/>
            <person name="Mehta T."/>
            <person name="Montmayeur A."/>
            <person name="Murphy C."/>
            <person name="Neiman D."/>
            <person name="Pearson M."/>
            <person name="Priest M."/>
            <person name="Roberts A."/>
            <person name="Saif S."/>
            <person name="Shea T."/>
            <person name="Shenoy N."/>
            <person name="Sisk P."/>
            <person name="Stolte C."/>
            <person name="Sykes S."/>
            <person name="Yandava C."/>
            <person name="Wortman J."/>
            <person name="Nusbaum C."/>
            <person name="Birren B."/>
        </authorList>
    </citation>
    <scope>NUCLEOTIDE SEQUENCE</scope>
    <source>
        <strain evidence="11">ATCC 64411</strain>
    </source>
</reference>
<dbReference type="Gene3D" id="1.50.10.20">
    <property type="match status" value="1"/>
</dbReference>
<dbReference type="VEuPathDB" id="FungiDB:MAPG_09956"/>
<keyword evidence="6" id="KW-0325">Glycoprotein</keyword>
<comment type="similarity">
    <text evidence="2 8">Belongs to the glycosyl hydrolase 76 family.</text>
</comment>
<dbReference type="SUPFAM" id="SSF48208">
    <property type="entry name" value="Six-hairpin glycosidases"/>
    <property type="match status" value="1"/>
</dbReference>
<accession>A0A0C4EBA9</accession>
<dbReference type="EMBL" id="ADBL01002556">
    <property type="status" value="NOT_ANNOTATED_CDS"/>
    <property type="molecule type" value="Genomic_DNA"/>
</dbReference>
<dbReference type="PANTHER" id="PTHR12145:SF36">
    <property type="entry name" value="MANNAN ENDO-1,6-ALPHA-MANNOSIDASE DCW1"/>
    <property type="match status" value="1"/>
</dbReference>
<evidence type="ECO:0000313" key="12">
    <source>
        <dbReference type="EnsemblFungi" id="MAPG_09956T0"/>
    </source>
</evidence>
<evidence type="ECO:0000256" key="4">
    <source>
        <dbReference type="ARBA" id="ARBA00022729"/>
    </source>
</evidence>
<dbReference type="Proteomes" id="UP000011715">
    <property type="component" value="Unassembled WGS sequence"/>
</dbReference>
<dbReference type="GO" id="GO:0008496">
    <property type="term" value="F:mannan endo-1,6-alpha-mannosidase activity"/>
    <property type="evidence" value="ECO:0007669"/>
    <property type="project" value="UniProtKB-UniRule"/>
</dbReference>
<dbReference type="InterPro" id="IPR005198">
    <property type="entry name" value="Glyco_hydro_76"/>
</dbReference>
<reference evidence="12" key="5">
    <citation type="submission" date="2015-06" db="UniProtKB">
        <authorList>
            <consortium name="EnsemblFungi"/>
        </authorList>
    </citation>
    <scope>IDENTIFICATION</scope>
    <source>
        <strain evidence="12">ATCC 64411</strain>
    </source>
</reference>
<dbReference type="EnsemblFungi" id="MAPG_09956T0">
    <property type="protein sequence ID" value="MAPG_09956T0"/>
    <property type="gene ID" value="MAPG_09956"/>
</dbReference>
<evidence type="ECO:0000256" key="7">
    <source>
        <dbReference type="ARBA" id="ARBA00023295"/>
    </source>
</evidence>
<feature type="compositionally biased region" description="Gly residues" evidence="9">
    <location>
        <begin position="426"/>
        <end position="444"/>
    </location>
</feature>
<reference evidence="12" key="4">
    <citation type="journal article" date="2015" name="G3 (Bethesda)">
        <title>Genome sequences of three phytopathogenic species of the Magnaporthaceae family of fungi.</title>
        <authorList>
            <person name="Okagaki L.H."/>
            <person name="Nunes C.C."/>
            <person name="Sailsbery J."/>
            <person name="Clay B."/>
            <person name="Brown D."/>
            <person name="John T."/>
            <person name="Oh Y."/>
            <person name="Young N."/>
            <person name="Fitzgerald M."/>
            <person name="Haas B.J."/>
            <person name="Zeng Q."/>
            <person name="Young S."/>
            <person name="Adiconis X."/>
            <person name="Fan L."/>
            <person name="Levin J.Z."/>
            <person name="Mitchell T.K."/>
            <person name="Okubara P.A."/>
            <person name="Farman M.L."/>
            <person name="Kohn L.M."/>
            <person name="Birren B."/>
            <person name="Ma L.-J."/>
            <person name="Dean R.A."/>
        </authorList>
    </citation>
    <scope>NUCLEOTIDE SEQUENCE</scope>
    <source>
        <strain evidence="12">ATCC 64411 / 73-15</strain>
    </source>
</reference>
<comment type="catalytic activity">
    <reaction evidence="1 8">
        <text>Random hydrolysis of (1-&gt;6)-alpha-D-mannosidic linkages in unbranched (1-&gt;6)-mannans.</text>
        <dbReference type="EC" id="3.2.1.101"/>
    </reaction>
</comment>
<keyword evidence="4 10" id="KW-0732">Signal</keyword>
<dbReference type="AlphaFoldDB" id="A0A0C4EBA9"/>
<sequence length="481" mass="50887">MFGLPKPMRAAACAVLLLGGAPTSAAAAKFQLDTPQHVLDAARDLAYDGMALYEGNRSGHTPGKLSELDPMDDGPYWWWHGSVFFSAYAEYWRRTGDSTYNGVVAQALLAQAGEDSDYQPSAQRAHTANPHQCSWALGAMIAAEGKMPATPGKPDWLRLAQNVFDVQAARFESEEKPLGRNYNCGGGLRTDIDTRGIEFYNKGTLANTCFLNLGARLAKFTGNETYAKYSERVWDWLWDIGYIDHKSYAVYWGASMTHNCTSVTKQQYSGSAAWLTEGAAFMYNFTKGNSAAWKERTEKLTAATLSFFFPADVAVELECEVKRTGGASSCYGELVAYKGQLVRAVSTAAQVAPFTADAALPRLRKSAAAAVSQCTGGTTGRRCGFNWAAGNYTDPQSPGLLEQAHVLSTVSALVQERPETASGSADGAGGGGSGGGGGGGGGSGEGEKDKGGDKNAGVCARGGVGLVVVSSVALWATMLLL</sequence>
<evidence type="ECO:0000256" key="5">
    <source>
        <dbReference type="ARBA" id="ARBA00022801"/>
    </source>
</evidence>
<evidence type="ECO:0000313" key="13">
    <source>
        <dbReference type="Proteomes" id="UP000011715"/>
    </source>
</evidence>
<dbReference type="GO" id="GO:0016052">
    <property type="term" value="P:carbohydrate catabolic process"/>
    <property type="evidence" value="ECO:0007669"/>
    <property type="project" value="InterPro"/>
</dbReference>
<organism evidence="12 13">
    <name type="scientific">Magnaporthiopsis poae (strain ATCC 64411 / 73-15)</name>
    <name type="common">Kentucky bluegrass fungus</name>
    <name type="synonym">Magnaporthe poae</name>
    <dbReference type="NCBI Taxonomy" id="644358"/>
    <lineage>
        <taxon>Eukaryota</taxon>
        <taxon>Fungi</taxon>
        <taxon>Dikarya</taxon>
        <taxon>Ascomycota</taxon>
        <taxon>Pezizomycotina</taxon>
        <taxon>Sordariomycetes</taxon>
        <taxon>Sordariomycetidae</taxon>
        <taxon>Magnaporthales</taxon>
        <taxon>Magnaporthaceae</taxon>
        <taxon>Magnaporthiopsis</taxon>
    </lineage>
</organism>
<dbReference type="STRING" id="644358.A0A0C4EBA9"/>
<dbReference type="OrthoDB" id="9984024at2759"/>
<dbReference type="Pfam" id="PF03663">
    <property type="entry name" value="Glyco_hydro_76"/>
    <property type="match status" value="1"/>
</dbReference>
<gene>
    <name evidence="11" type="ORF">MAPG_09956</name>
</gene>
<keyword evidence="13" id="KW-1185">Reference proteome</keyword>
<dbReference type="InterPro" id="IPR008928">
    <property type="entry name" value="6-hairpin_glycosidase_sf"/>
</dbReference>
<reference evidence="11" key="2">
    <citation type="submission" date="2010-05" db="EMBL/GenBank/DDBJ databases">
        <title>The Genome Sequence of Magnaporthe poae strain ATCC 64411.</title>
        <authorList>
            <consortium name="The Broad Institute Genome Sequencing Platform"/>
            <consortium name="Broad Institute Genome Sequencing Center for Infectious Disease"/>
            <person name="Ma L.-J."/>
            <person name="Dead R."/>
            <person name="Young S."/>
            <person name="Zeng Q."/>
            <person name="Koehrsen M."/>
            <person name="Alvarado L."/>
            <person name="Berlin A."/>
            <person name="Chapman S.B."/>
            <person name="Chen Z."/>
            <person name="Freedman E."/>
            <person name="Gellesch M."/>
            <person name="Goldberg J."/>
            <person name="Griggs A."/>
            <person name="Gujja S."/>
            <person name="Heilman E.R."/>
            <person name="Heiman D."/>
            <person name="Hepburn T."/>
            <person name="Howarth C."/>
            <person name="Jen D."/>
            <person name="Larson L."/>
            <person name="Mehta T."/>
            <person name="Neiman D."/>
            <person name="Pearson M."/>
            <person name="Roberts A."/>
            <person name="Saif S."/>
            <person name="Shea T."/>
            <person name="Shenoy N."/>
            <person name="Sisk P."/>
            <person name="Stolte C."/>
            <person name="Sykes S."/>
            <person name="Walk T."/>
            <person name="White J."/>
            <person name="Yandava C."/>
            <person name="Haas B."/>
            <person name="Nusbaum C."/>
            <person name="Birren B."/>
        </authorList>
    </citation>
    <scope>NUCLEOTIDE SEQUENCE</scope>
    <source>
        <strain evidence="11">ATCC 64411</strain>
    </source>
</reference>
<feature type="signal peptide" evidence="10">
    <location>
        <begin position="1"/>
        <end position="27"/>
    </location>
</feature>
<dbReference type="EMBL" id="GL876977">
    <property type="protein sequence ID" value="KLU91436.1"/>
    <property type="molecule type" value="Genomic_DNA"/>
</dbReference>
<evidence type="ECO:0000256" key="3">
    <source>
        <dbReference type="ARBA" id="ARBA00012350"/>
    </source>
</evidence>
<feature type="region of interest" description="Disordered" evidence="9">
    <location>
        <begin position="419"/>
        <end position="453"/>
    </location>
</feature>
<evidence type="ECO:0000256" key="6">
    <source>
        <dbReference type="ARBA" id="ARBA00023180"/>
    </source>
</evidence>
<dbReference type="InterPro" id="IPR014480">
    <property type="entry name" value="Mannan-1_6-alpha_mannosidase"/>
</dbReference>
<reference evidence="13" key="1">
    <citation type="submission" date="2010-05" db="EMBL/GenBank/DDBJ databases">
        <title>The genome sequence of Magnaporthe poae strain ATCC 64411.</title>
        <authorList>
            <person name="Ma L.-J."/>
            <person name="Dead R."/>
            <person name="Young S."/>
            <person name="Zeng Q."/>
            <person name="Koehrsen M."/>
            <person name="Alvarado L."/>
            <person name="Berlin A."/>
            <person name="Chapman S.B."/>
            <person name="Chen Z."/>
            <person name="Freedman E."/>
            <person name="Gellesch M."/>
            <person name="Goldberg J."/>
            <person name="Griggs A."/>
            <person name="Gujja S."/>
            <person name="Heilman E.R."/>
            <person name="Heiman D."/>
            <person name="Hepburn T."/>
            <person name="Howarth C."/>
            <person name="Jen D."/>
            <person name="Larson L."/>
            <person name="Mehta T."/>
            <person name="Neiman D."/>
            <person name="Pearson M."/>
            <person name="Roberts A."/>
            <person name="Saif S."/>
            <person name="Shea T."/>
            <person name="Shenoy N."/>
            <person name="Sisk P."/>
            <person name="Stolte C."/>
            <person name="Sykes S."/>
            <person name="Walk T."/>
            <person name="White J."/>
            <person name="Yandava C."/>
            <person name="Haas B."/>
            <person name="Nusbaum C."/>
            <person name="Birren B."/>
        </authorList>
    </citation>
    <scope>NUCLEOTIDE SEQUENCE [LARGE SCALE GENOMIC DNA]</scope>
    <source>
        <strain evidence="13">ATCC 64411 / 73-15</strain>
    </source>
</reference>
<dbReference type="PIRSF" id="PIRSF016302">
    <property type="entry name" value="Man_a_manosd"/>
    <property type="match status" value="1"/>
</dbReference>